<gene>
    <name evidence="6" type="ORF">GCM10007977_073440</name>
</gene>
<dbReference type="InterPro" id="IPR013126">
    <property type="entry name" value="Hsp_70_fam"/>
</dbReference>
<dbReference type="PRINTS" id="PR00301">
    <property type="entry name" value="HEATSHOCK70"/>
</dbReference>
<dbReference type="Gene3D" id="3.90.640.10">
    <property type="entry name" value="Actin, Chain A, domain 4"/>
    <property type="match status" value="1"/>
</dbReference>
<keyword evidence="5" id="KW-0143">Chaperone</keyword>
<name>A0A917X406_9ACTN</name>
<protein>
    <recommendedName>
        <fullName evidence="8">Molecular chaperone</fullName>
    </recommendedName>
</protein>
<keyword evidence="7" id="KW-1185">Reference proteome</keyword>
<accession>A0A917X406</accession>
<evidence type="ECO:0000256" key="5">
    <source>
        <dbReference type="ARBA" id="ARBA00023186"/>
    </source>
</evidence>
<dbReference type="Gene3D" id="3.30.420.40">
    <property type="match status" value="2"/>
</dbReference>
<evidence type="ECO:0000256" key="1">
    <source>
        <dbReference type="ARBA" id="ARBA00007381"/>
    </source>
</evidence>
<evidence type="ECO:0000313" key="7">
    <source>
        <dbReference type="Proteomes" id="UP000642070"/>
    </source>
</evidence>
<organism evidence="6 7">
    <name type="scientific">Dactylosporangium sucinum</name>
    <dbReference type="NCBI Taxonomy" id="1424081"/>
    <lineage>
        <taxon>Bacteria</taxon>
        <taxon>Bacillati</taxon>
        <taxon>Actinomycetota</taxon>
        <taxon>Actinomycetes</taxon>
        <taxon>Micromonosporales</taxon>
        <taxon>Micromonosporaceae</taxon>
        <taxon>Dactylosporangium</taxon>
    </lineage>
</organism>
<reference evidence="6" key="1">
    <citation type="journal article" date="2014" name="Int. J. Syst. Evol. Microbiol.">
        <title>Complete genome sequence of Corynebacterium casei LMG S-19264T (=DSM 44701T), isolated from a smear-ripened cheese.</title>
        <authorList>
            <consortium name="US DOE Joint Genome Institute (JGI-PGF)"/>
            <person name="Walter F."/>
            <person name="Albersmeier A."/>
            <person name="Kalinowski J."/>
            <person name="Ruckert C."/>
        </authorList>
    </citation>
    <scope>NUCLEOTIDE SEQUENCE</scope>
    <source>
        <strain evidence="6">JCM 19831</strain>
    </source>
</reference>
<dbReference type="EMBL" id="BMPI01000045">
    <property type="protein sequence ID" value="GGM61243.1"/>
    <property type="molecule type" value="Genomic_DNA"/>
</dbReference>
<sequence>MTGPRLGVDFGTSTTIGVVRRPDGRVQPLLFDGSPLLPSAVLAGPDGRLHTGRDAAHLARSAPERLEPNPKRRIDESRVLLGDAEVEVRDLIAAVLGRVAAEAERVAGPVAEAVLTHPADWGSGRRARLEEAAHRAGLRSVSLVAEPLAAATFFASTHGRELPVGAFLMVYDLGAGTADVTLLRRRPDGFAPVASDGLDELGGLDVDASIVRYLQGLYGELWPDPAVRRRLWDDVRSAKEMLSRVSGTVIMVPSLGREVPLGREELDRLARPVLAPSVAMARTLLTAAGVGRGDMGGLFLVGGSSRMPLVATLLHEALGVAPVVAEQPELVVAEGALRRTDPAPARARAAAGVPRPVSGAGPLPVSGAAAGPVTGGALPMSAPPYAASPVSVPPAPAAGPAGPGSGAASAAGAGHFRNVAHEAGSGRADRRRARRQRTAVRIGAVVAGLAVLTVAGITAYHKLYDEPVDVPVVLPHYDGTRTVDNLCTHLDLTAFQAPFEDQDTPAEPRFNASQQGIDASCSSERVHQRGKARASIVASVTVREGDEVARMFYQSVDGAARVNDQPVQLDGLGTEAVLYTVHNAPQQMKTEMTFVLGVLDHNLVWTMRVSVRRSDPVGWTTAEQNDVRDRMTTATRASYPAVTALLQR</sequence>
<keyword evidence="3" id="KW-0067">ATP-binding</keyword>
<evidence type="ECO:0000256" key="4">
    <source>
        <dbReference type="ARBA" id="ARBA00023016"/>
    </source>
</evidence>
<dbReference type="InterPro" id="IPR043129">
    <property type="entry name" value="ATPase_NBD"/>
</dbReference>
<dbReference type="GO" id="GO:0005524">
    <property type="term" value="F:ATP binding"/>
    <property type="evidence" value="ECO:0007669"/>
    <property type="project" value="UniProtKB-KW"/>
</dbReference>
<evidence type="ECO:0008006" key="8">
    <source>
        <dbReference type="Google" id="ProtNLM"/>
    </source>
</evidence>
<dbReference type="SUPFAM" id="SSF53067">
    <property type="entry name" value="Actin-like ATPase domain"/>
    <property type="match status" value="2"/>
</dbReference>
<keyword evidence="4" id="KW-0346">Stress response</keyword>
<comment type="caution">
    <text evidence="6">The sequence shown here is derived from an EMBL/GenBank/DDBJ whole genome shotgun (WGS) entry which is preliminary data.</text>
</comment>
<dbReference type="RefSeq" id="WP_190254630.1">
    <property type="nucleotide sequence ID" value="NZ_BMPI01000045.1"/>
</dbReference>
<keyword evidence="2" id="KW-0547">Nucleotide-binding</keyword>
<dbReference type="GO" id="GO:0140662">
    <property type="term" value="F:ATP-dependent protein folding chaperone"/>
    <property type="evidence" value="ECO:0007669"/>
    <property type="project" value="InterPro"/>
</dbReference>
<dbReference type="InterPro" id="IPR018181">
    <property type="entry name" value="Heat_shock_70_CS"/>
</dbReference>
<dbReference type="PROSITE" id="PS01036">
    <property type="entry name" value="HSP70_3"/>
    <property type="match status" value="1"/>
</dbReference>
<evidence type="ECO:0000256" key="3">
    <source>
        <dbReference type="ARBA" id="ARBA00022840"/>
    </source>
</evidence>
<proteinExistence type="inferred from homology"/>
<reference evidence="6" key="2">
    <citation type="submission" date="2020-09" db="EMBL/GenBank/DDBJ databases">
        <authorList>
            <person name="Sun Q."/>
            <person name="Ohkuma M."/>
        </authorList>
    </citation>
    <scope>NUCLEOTIDE SEQUENCE</scope>
    <source>
        <strain evidence="6">JCM 19831</strain>
    </source>
</reference>
<dbReference type="PANTHER" id="PTHR42749:SF1">
    <property type="entry name" value="CELL SHAPE-DETERMINING PROTEIN MREB"/>
    <property type="match status" value="1"/>
</dbReference>
<dbReference type="Proteomes" id="UP000642070">
    <property type="component" value="Unassembled WGS sequence"/>
</dbReference>
<dbReference type="Pfam" id="PF00012">
    <property type="entry name" value="HSP70"/>
    <property type="match status" value="1"/>
</dbReference>
<dbReference type="PANTHER" id="PTHR42749">
    <property type="entry name" value="CELL SHAPE-DETERMINING PROTEIN MREB"/>
    <property type="match status" value="1"/>
</dbReference>
<evidence type="ECO:0000313" key="6">
    <source>
        <dbReference type="EMBL" id="GGM61243.1"/>
    </source>
</evidence>
<evidence type="ECO:0000256" key="2">
    <source>
        <dbReference type="ARBA" id="ARBA00022741"/>
    </source>
</evidence>
<comment type="similarity">
    <text evidence="1">Belongs to the heat shock protein 70 family.</text>
</comment>
<dbReference type="AlphaFoldDB" id="A0A917X406"/>